<name>A0A2T0KIJ9_9ACTN</name>
<reference evidence="1 2" key="1">
    <citation type="submission" date="2018-03" db="EMBL/GenBank/DDBJ databases">
        <title>Genomic Encyclopedia of Archaeal and Bacterial Type Strains, Phase II (KMG-II): from individual species to whole genera.</title>
        <authorList>
            <person name="Goeker M."/>
        </authorList>
    </citation>
    <scope>NUCLEOTIDE SEQUENCE [LARGE SCALE GENOMIC DNA]</scope>
    <source>
        <strain evidence="1 2">DSM 43146</strain>
    </source>
</reference>
<dbReference type="OrthoDB" id="4183777at2"/>
<dbReference type="AlphaFoldDB" id="A0A2T0KIJ9"/>
<accession>A0A2T0KIJ9</accession>
<comment type="caution">
    <text evidence="1">The sequence shown here is derived from an EMBL/GenBank/DDBJ whole genome shotgun (WGS) entry which is preliminary data.</text>
</comment>
<dbReference type="RefSeq" id="WP_106316567.1">
    <property type="nucleotide sequence ID" value="NZ_BOMO01000039.1"/>
</dbReference>
<organism evidence="1 2">
    <name type="scientific">Actinoplanes italicus</name>
    <dbReference type="NCBI Taxonomy" id="113567"/>
    <lineage>
        <taxon>Bacteria</taxon>
        <taxon>Bacillati</taxon>
        <taxon>Actinomycetota</taxon>
        <taxon>Actinomycetes</taxon>
        <taxon>Micromonosporales</taxon>
        <taxon>Micromonosporaceae</taxon>
        <taxon>Actinoplanes</taxon>
    </lineage>
</organism>
<proteinExistence type="predicted"/>
<dbReference type="Proteomes" id="UP000239415">
    <property type="component" value="Unassembled WGS sequence"/>
</dbReference>
<protein>
    <submittedName>
        <fullName evidence="1">Uncharacterized protein</fullName>
    </submittedName>
</protein>
<evidence type="ECO:0000313" key="2">
    <source>
        <dbReference type="Proteomes" id="UP000239415"/>
    </source>
</evidence>
<gene>
    <name evidence="1" type="ORF">CLV67_10394</name>
</gene>
<evidence type="ECO:0000313" key="1">
    <source>
        <dbReference type="EMBL" id="PRX23349.1"/>
    </source>
</evidence>
<sequence>MAVLTTVALGGCAAEEPPRIPLGAARPATPITPAGEPDGTGLLPIADWPAACDLLPEPAIREILPAATVVEMKRARPVSTGSVLPDDAACHIGIDFSGVKRPESGAYPAYIHVTIRAAGTPEAARRGYRGGGEGCSPELLQVTGLDDCGRDDAGWTFLKGGIAGELSDVAPVLNSNVRFEGQEATMPAERFWRDTVETEVLKAVAARLP</sequence>
<dbReference type="EMBL" id="PVMZ01000003">
    <property type="protein sequence ID" value="PRX23349.1"/>
    <property type="molecule type" value="Genomic_DNA"/>
</dbReference>
<keyword evidence="2" id="KW-1185">Reference proteome</keyword>